<reference evidence="4 5" key="1">
    <citation type="submission" date="2022-01" db="EMBL/GenBank/DDBJ databases">
        <title>A chromosomal length assembly of Cordylochernes scorpioides.</title>
        <authorList>
            <person name="Zeh D."/>
            <person name="Zeh J."/>
        </authorList>
    </citation>
    <scope>NUCLEOTIDE SEQUENCE [LARGE SCALE GENOMIC DNA]</scope>
    <source>
        <strain evidence="4">IN4F17</strain>
        <tissue evidence="4">Whole Body</tissue>
    </source>
</reference>
<keyword evidence="1" id="KW-0347">Helicase</keyword>
<dbReference type="Pfam" id="PF05970">
    <property type="entry name" value="PIF1"/>
    <property type="match status" value="1"/>
</dbReference>
<keyword evidence="1" id="KW-0234">DNA repair</keyword>
<evidence type="ECO:0000313" key="5">
    <source>
        <dbReference type="Proteomes" id="UP001235939"/>
    </source>
</evidence>
<dbReference type="Gene3D" id="3.30.420.10">
    <property type="entry name" value="Ribonuclease H-like superfamily/Ribonuclease H"/>
    <property type="match status" value="1"/>
</dbReference>
<organism evidence="4 5">
    <name type="scientific">Cordylochernes scorpioides</name>
    <dbReference type="NCBI Taxonomy" id="51811"/>
    <lineage>
        <taxon>Eukaryota</taxon>
        <taxon>Metazoa</taxon>
        <taxon>Ecdysozoa</taxon>
        <taxon>Arthropoda</taxon>
        <taxon>Chelicerata</taxon>
        <taxon>Arachnida</taxon>
        <taxon>Pseudoscorpiones</taxon>
        <taxon>Cheliferoidea</taxon>
        <taxon>Chernetidae</taxon>
        <taxon>Cordylochernes</taxon>
    </lineage>
</organism>
<proteinExistence type="inferred from homology"/>
<name>A0ABY6L903_9ARAC</name>
<accession>A0ABY6L903</accession>
<feature type="region of interest" description="Disordered" evidence="2">
    <location>
        <begin position="333"/>
        <end position="391"/>
    </location>
</feature>
<comment type="catalytic activity">
    <reaction evidence="1">
        <text>ATP + H2O = ADP + phosphate + H(+)</text>
        <dbReference type="Rhea" id="RHEA:13065"/>
        <dbReference type="ChEBI" id="CHEBI:15377"/>
        <dbReference type="ChEBI" id="CHEBI:15378"/>
        <dbReference type="ChEBI" id="CHEBI:30616"/>
        <dbReference type="ChEBI" id="CHEBI:43474"/>
        <dbReference type="ChEBI" id="CHEBI:456216"/>
        <dbReference type="EC" id="5.6.2.3"/>
    </reaction>
</comment>
<keyword evidence="1" id="KW-0378">Hydrolase</keyword>
<dbReference type="Gene3D" id="3.40.50.300">
    <property type="entry name" value="P-loop containing nucleotide triphosphate hydrolases"/>
    <property type="match status" value="1"/>
</dbReference>
<dbReference type="Proteomes" id="UP001235939">
    <property type="component" value="Chromosome 14"/>
</dbReference>
<keyword evidence="1" id="KW-0227">DNA damage</keyword>
<dbReference type="SUPFAM" id="SSF53098">
    <property type="entry name" value="Ribonuclease H-like"/>
    <property type="match status" value="1"/>
</dbReference>
<keyword evidence="5" id="KW-1185">Reference proteome</keyword>
<comment type="similarity">
    <text evidence="1">Belongs to the helicase family.</text>
</comment>
<dbReference type="PANTHER" id="PTHR10492">
    <property type="match status" value="1"/>
</dbReference>
<dbReference type="InterPro" id="IPR001584">
    <property type="entry name" value="Integrase_cat-core"/>
</dbReference>
<dbReference type="PROSITE" id="PS50994">
    <property type="entry name" value="INTEGRASE"/>
    <property type="match status" value="1"/>
</dbReference>
<evidence type="ECO:0000259" key="3">
    <source>
        <dbReference type="PROSITE" id="PS50994"/>
    </source>
</evidence>
<protein>
    <recommendedName>
        <fullName evidence="1">ATP-dependent DNA helicase</fullName>
        <ecNumber evidence="1">5.6.2.3</ecNumber>
    </recommendedName>
</protein>
<dbReference type="InterPro" id="IPR036397">
    <property type="entry name" value="RNaseH_sf"/>
</dbReference>
<feature type="domain" description="Integrase catalytic" evidence="3">
    <location>
        <begin position="75"/>
        <end position="257"/>
    </location>
</feature>
<keyword evidence="1" id="KW-0547">Nucleotide-binding</keyword>
<dbReference type="EMBL" id="CP092876">
    <property type="protein sequence ID" value="UYV76741.1"/>
    <property type="molecule type" value="Genomic_DNA"/>
</dbReference>
<gene>
    <name evidence="4" type="ORF">LAZ67_14001930</name>
</gene>
<evidence type="ECO:0000313" key="4">
    <source>
        <dbReference type="EMBL" id="UYV76741.1"/>
    </source>
</evidence>
<keyword evidence="1" id="KW-0067">ATP-binding</keyword>
<sequence length="888" mass="101539">MEQNYSPQNLDEYVSVLDILIEEYNKRFSDFEKHVLTLKLTFEPHLVDIDVAPKEYQMKLFDIGEDNIFKSQFDSKKDPNEIWKTAAIYPRLRQHARRILSCFGNTYCCEATFSYMTQIKTRLRSQINDVHLEDQLKLHTTHIASSYKEHRPDAQQETYVYNLCKYASREFNEFSNKWKFNHKTSSPHYPKSNGLAERAVQITKNILRKCKQSGDDFQIALLNYRNTLREDMGSPAQRLLSRRTKTILPISKELLRPCIQKDVTLKLRRSRNKQKFYYDKESRDEPTFKIGQEVYLRENRRNWKPATIVREDGPRSYTVQNNKGLYRRNQSHIKINQSQRDHESILEQEPSGSACSTMEQDQETQPKGSDRMELQSETDNPAGEEETREVRKFTRSGRQIVMCSSEYSEEIAQDFTMENSVTETRETGRYLAECGTCLLIGRDVTVAIASSGIAATLLDGGRTAHSALKLPLNMQVIETPTCNISKYSGMGKVLRSCQLIIWDECTMAHKKSLGALNRTLKDLRGNEQLFGGALILLAGDFRQILPVIPRSTPAYELNAYLKSSVLKRYVDKISLKTNMRVFNYNKMNLLNDLQNNCLILGMATILNGKYQGEHVLLPRIPMIPMDTPFEFKRLQFPVRLAFAMTINKAQGQSLQAMWTKFDKSMLLTWTAVFIDVANRGNDSANGGLREFFPTEWAGLGVGWRCPPQDQDVAFVTLVIFIPSGWRPTPKSQACRSRGISQEANISRSRGRTARQLQYLWASDPSIDPQAARLEAGWSGCGSAWRANRRATSASCPEKQLRRRSAQEMERGTSTVGSHRAASSVAGWAWSRAASSARRALWLFRRNNGLRLVLRMISGAGIFLQESLAEDPEVLCVQQRRAYKSRGAI</sequence>
<comment type="cofactor">
    <cofactor evidence="1">
        <name>Mg(2+)</name>
        <dbReference type="ChEBI" id="CHEBI:18420"/>
    </cofactor>
</comment>
<evidence type="ECO:0000256" key="2">
    <source>
        <dbReference type="SAM" id="MobiDB-lite"/>
    </source>
</evidence>
<dbReference type="SUPFAM" id="SSF52540">
    <property type="entry name" value="P-loop containing nucleoside triphosphate hydrolases"/>
    <property type="match status" value="1"/>
</dbReference>
<dbReference type="PANTHER" id="PTHR10492:SF57">
    <property type="entry name" value="ATP-DEPENDENT DNA HELICASE"/>
    <property type="match status" value="1"/>
</dbReference>
<dbReference type="InterPro" id="IPR010285">
    <property type="entry name" value="DNA_helicase_pif1-like_DEAD"/>
</dbReference>
<dbReference type="InterPro" id="IPR027417">
    <property type="entry name" value="P-loop_NTPase"/>
</dbReference>
<evidence type="ECO:0000256" key="1">
    <source>
        <dbReference type="RuleBase" id="RU363044"/>
    </source>
</evidence>
<keyword evidence="1" id="KW-0233">DNA recombination</keyword>
<dbReference type="InterPro" id="IPR012337">
    <property type="entry name" value="RNaseH-like_sf"/>
</dbReference>
<feature type="compositionally biased region" description="Polar residues" evidence="2">
    <location>
        <begin position="350"/>
        <end position="367"/>
    </location>
</feature>
<dbReference type="EC" id="5.6.2.3" evidence="1"/>